<keyword evidence="2" id="KW-1185">Reference proteome</keyword>
<dbReference type="Proteomes" id="UP000308600">
    <property type="component" value="Unassembled WGS sequence"/>
</dbReference>
<sequence>MSGLPCCHERLTVDIAFPFTQLPIRIRHPGHPLLHFWMDLSGQSTVQTRNAVFNNTINNFSSSSGHASGRKRRSTKDAKFRKVLAGYAVHSASFDAAERGDPPKCHPDTRIAVQDSLVAWRSNRAAGPLRLISGWAGTGKTTIAQTMAEYWARQGQLAGSFFFSRSSKERSETGYLRATILHQLLQIFGADVDVGHLYSERTVTWPKLVDVLLSTSSSLPHPVVIVIDGLDECRAINQQVFLLREILESLGQLGSSVKILISCRPERHLEDILDEFTTQLGPSYRIQLGQSEGDKNDIRTFFQVSFDRICQHRRQDGAMSIMDGPWPLLKEVEWLVDRASGQFIFAATVVRFVDDENEDPVEMLNLITEQQTSSFEAVDLLYLVILKRVGVTLDKSSKSLERRQLMQNLILHVNHKPSSSLAIADFWFEKEVTINILVKHLQAVLVRNPSQDSEIVIQFRHKSFHDFFARPSAPHPFSLANMNPVSKFFFSLRRHAKIAASRPGHDHLPTVYPYEAKARRLHRACIEDRPTFRGCRCLPQLESAISDVRAFRAFKRCRKGDCVANPDLLTLCRMIVIPHATIAIPRSRIVIPHPTIALPHPTIVISHPTIVVPHPTIAIPHSPQPLEEQEHLSPVLRFLLWVRTALSLGY</sequence>
<evidence type="ECO:0000313" key="1">
    <source>
        <dbReference type="EMBL" id="TFK61532.1"/>
    </source>
</evidence>
<dbReference type="EMBL" id="ML208652">
    <property type="protein sequence ID" value="TFK61532.1"/>
    <property type="molecule type" value="Genomic_DNA"/>
</dbReference>
<protein>
    <submittedName>
        <fullName evidence="1">Uncharacterized protein</fullName>
    </submittedName>
</protein>
<evidence type="ECO:0000313" key="2">
    <source>
        <dbReference type="Proteomes" id="UP000308600"/>
    </source>
</evidence>
<name>A0ACD3A756_9AGAR</name>
<accession>A0ACD3A756</accession>
<organism evidence="1 2">
    <name type="scientific">Pluteus cervinus</name>
    <dbReference type="NCBI Taxonomy" id="181527"/>
    <lineage>
        <taxon>Eukaryota</taxon>
        <taxon>Fungi</taxon>
        <taxon>Dikarya</taxon>
        <taxon>Basidiomycota</taxon>
        <taxon>Agaricomycotina</taxon>
        <taxon>Agaricomycetes</taxon>
        <taxon>Agaricomycetidae</taxon>
        <taxon>Agaricales</taxon>
        <taxon>Pluteineae</taxon>
        <taxon>Pluteaceae</taxon>
        <taxon>Pluteus</taxon>
    </lineage>
</organism>
<proteinExistence type="predicted"/>
<gene>
    <name evidence="1" type="ORF">BDN72DRAFT_849582</name>
</gene>
<reference evidence="1 2" key="1">
    <citation type="journal article" date="2019" name="Nat. Ecol. Evol.">
        <title>Megaphylogeny resolves global patterns of mushroom evolution.</title>
        <authorList>
            <person name="Varga T."/>
            <person name="Krizsan K."/>
            <person name="Foldi C."/>
            <person name="Dima B."/>
            <person name="Sanchez-Garcia M."/>
            <person name="Sanchez-Ramirez S."/>
            <person name="Szollosi G.J."/>
            <person name="Szarkandi J.G."/>
            <person name="Papp V."/>
            <person name="Albert L."/>
            <person name="Andreopoulos W."/>
            <person name="Angelini C."/>
            <person name="Antonin V."/>
            <person name="Barry K.W."/>
            <person name="Bougher N.L."/>
            <person name="Buchanan P."/>
            <person name="Buyck B."/>
            <person name="Bense V."/>
            <person name="Catcheside P."/>
            <person name="Chovatia M."/>
            <person name="Cooper J."/>
            <person name="Damon W."/>
            <person name="Desjardin D."/>
            <person name="Finy P."/>
            <person name="Geml J."/>
            <person name="Haridas S."/>
            <person name="Hughes K."/>
            <person name="Justo A."/>
            <person name="Karasinski D."/>
            <person name="Kautmanova I."/>
            <person name="Kiss B."/>
            <person name="Kocsube S."/>
            <person name="Kotiranta H."/>
            <person name="LaButti K.M."/>
            <person name="Lechner B.E."/>
            <person name="Liimatainen K."/>
            <person name="Lipzen A."/>
            <person name="Lukacs Z."/>
            <person name="Mihaltcheva S."/>
            <person name="Morgado L.N."/>
            <person name="Niskanen T."/>
            <person name="Noordeloos M.E."/>
            <person name="Ohm R.A."/>
            <person name="Ortiz-Santana B."/>
            <person name="Ovrebo C."/>
            <person name="Racz N."/>
            <person name="Riley R."/>
            <person name="Savchenko A."/>
            <person name="Shiryaev A."/>
            <person name="Soop K."/>
            <person name="Spirin V."/>
            <person name="Szebenyi C."/>
            <person name="Tomsovsky M."/>
            <person name="Tulloss R.E."/>
            <person name="Uehling J."/>
            <person name="Grigoriev I.V."/>
            <person name="Vagvolgyi C."/>
            <person name="Papp T."/>
            <person name="Martin F.M."/>
            <person name="Miettinen O."/>
            <person name="Hibbett D.S."/>
            <person name="Nagy L.G."/>
        </authorList>
    </citation>
    <scope>NUCLEOTIDE SEQUENCE [LARGE SCALE GENOMIC DNA]</scope>
    <source>
        <strain evidence="1 2">NL-1719</strain>
    </source>
</reference>